<dbReference type="PANTHER" id="PTHR42770:SF7">
    <property type="entry name" value="MEMBRANE PROTEIN"/>
    <property type="match status" value="1"/>
</dbReference>
<dbReference type="GO" id="GO:0005886">
    <property type="term" value="C:plasma membrane"/>
    <property type="evidence" value="ECO:0007669"/>
    <property type="project" value="UniProtKB-SubCell"/>
</dbReference>
<evidence type="ECO:0000313" key="8">
    <source>
        <dbReference type="Proteomes" id="UP000614469"/>
    </source>
</evidence>
<keyword evidence="2" id="KW-1003">Cell membrane</keyword>
<name>A0A8J6NIY4_9CHLR</name>
<evidence type="ECO:0000313" key="7">
    <source>
        <dbReference type="EMBL" id="MBC8334149.1"/>
    </source>
</evidence>
<dbReference type="Gene3D" id="1.20.1740.10">
    <property type="entry name" value="Amino acid/polyamine transporter I"/>
    <property type="match status" value="1"/>
</dbReference>
<evidence type="ECO:0000256" key="3">
    <source>
        <dbReference type="ARBA" id="ARBA00022692"/>
    </source>
</evidence>
<organism evidence="7 8">
    <name type="scientific">Candidatus Desulfolinea nitratireducens</name>
    <dbReference type="NCBI Taxonomy" id="2841698"/>
    <lineage>
        <taxon>Bacteria</taxon>
        <taxon>Bacillati</taxon>
        <taxon>Chloroflexota</taxon>
        <taxon>Anaerolineae</taxon>
        <taxon>Anaerolineales</taxon>
        <taxon>Anaerolineales incertae sedis</taxon>
        <taxon>Candidatus Desulfolinea</taxon>
    </lineage>
</organism>
<gene>
    <name evidence="7" type="ORF">H8E29_02695</name>
</gene>
<feature type="transmembrane region" description="Helical" evidence="6">
    <location>
        <begin position="93"/>
        <end position="115"/>
    </location>
</feature>
<feature type="transmembrane region" description="Helical" evidence="6">
    <location>
        <begin position="345"/>
        <end position="378"/>
    </location>
</feature>
<protein>
    <submittedName>
        <fullName evidence="7">APC family permease</fullName>
    </submittedName>
</protein>
<evidence type="ECO:0000256" key="4">
    <source>
        <dbReference type="ARBA" id="ARBA00022989"/>
    </source>
</evidence>
<keyword evidence="3 6" id="KW-0812">Transmembrane</keyword>
<keyword evidence="4 6" id="KW-1133">Transmembrane helix</keyword>
<dbReference type="Pfam" id="PF13520">
    <property type="entry name" value="AA_permease_2"/>
    <property type="match status" value="1"/>
</dbReference>
<feature type="transmembrane region" description="Helical" evidence="6">
    <location>
        <begin position="577"/>
        <end position="597"/>
    </location>
</feature>
<dbReference type="GO" id="GO:0022857">
    <property type="term" value="F:transmembrane transporter activity"/>
    <property type="evidence" value="ECO:0007669"/>
    <property type="project" value="InterPro"/>
</dbReference>
<proteinExistence type="predicted"/>
<dbReference type="Proteomes" id="UP000614469">
    <property type="component" value="Unassembled WGS sequence"/>
</dbReference>
<evidence type="ECO:0000256" key="1">
    <source>
        <dbReference type="ARBA" id="ARBA00004651"/>
    </source>
</evidence>
<dbReference type="InterPro" id="IPR002293">
    <property type="entry name" value="AA/rel_permease1"/>
</dbReference>
<dbReference type="PIRSF" id="PIRSF006060">
    <property type="entry name" value="AA_transporter"/>
    <property type="match status" value="1"/>
</dbReference>
<evidence type="ECO:0000256" key="6">
    <source>
        <dbReference type="SAM" id="Phobius"/>
    </source>
</evidence>
<dbReference type="InterPro" id="IPR050367">
    <property type="entry name" value="APC_superfamily"/>
</dbReference>
<feature type="transmembrane region" description="Helical" evidence="6">
    <location>
        <begin position="276"/>
        <end position="297"/>
    </location>
</feature>
<feature type="transmembrane region" description="Helical" evidence="6">
    <location>
        <begin position="135"/>
        <end position="161"/>
    </location>
</feature>
<feature type="transmembrane region" description="Helical" evidence="6">
    <location>
        <begin position="538"/>
        <end position="557"/>
    </location>
</feature>
<comment type="caution">
    <text evidence="7">The sequence shown here is derived from an EMBL/GenBank/DDBJ whole genome shotgun (WGS) entry which is preliminary data.</text>
</comment>
<feature type="transmembrane region" description="Helical" evidence="6">
    <location>
        <begin position="173"/>
        <end position="192"/>
    </location>
</feature>
<reference evidence="7 8" key="1">
    <citation type="submission" date="2020-08" db="EMBL/GenBank/DDBJ databases">
        <title>Bridging the membrane lipid divide: bacteria of the FCB group superphylum have the potential to synthesize archaeal ether lipids.</title>
        <authorList>
            <person name="Villanueva L."/>
            <person name="Von Meijenfeldt F.A.B."/>
            <person name="Westbye A.B."/>
            <person name="Yadav S."/>
            <person name="Hopmans E.C."/>
            <person name="Dutilh B.E."/>
            <person name="Sinninghe Damste J.S."/>
        </authorList>
    </citation>
    <scope>NUCLEOTIDE SEQUENCE [LARGE SCALE GENOMIC DNA]</scope>
    <source>
        <strain evidence="7">NIOZ-UU36</strain>
    </source>
</reference>
<dbReference type="AlphaFoldDB" id="A0A8J6NIY4"/>
<dbReference type="EMBL" id="JACNJN010000050">
    <property type="protein sequence ID" value="MBC8334149.1"/>
    <property type="molecule type" value="Genomic_DNA"/>
</dbReference>
<comment type="subcellular location">
    <subcellularLocation>
        <location evidence="1">Cell membrane</location>
        <topology evidence="1">Multi-pass membrane protein</topology>
    </subcellularLocation>
</comment>
<feature type="transmembrane region" description="Helical" evidence="6">
    <location>
        <begin position="51"/>
        <end position="72"/>
    </location>
</feature>
<dbReference type="PANTHER" id="PTHR42770">
    <property type="entry name" value="AMINO ACID TRANSPORTER-RELATED"/>
    <property type="match status" value="1"/>
</dbReference>
<accession>A0A8J6NIY4</accession>
<feature type="transmembrane region" description="Helical" evidence="6">
    <location>
        <begin position="505"/>
        <end position="526"/>
    </location>
</feature>
<sequence length="615" mass="68413">MGEVTLFVRKASGLVRSWSIFDAFIYSAFSINLITLGLFIFSYAYYFEGNLAVAVVIGGAFTIFEVIVYASLISAMPRAGGDYVWQSRILGRAIGFILAVTGWWFILWLWVPLYGQMLMYEVLTPLFAIAGAKDAALWMSGQTGLLTGSLILCALVFFYISVGMKWYARVQKVCFWGGMIGLLLVFVLLGFGTNETFIANLNSIAPAMFGTEQIDLYQATLEAGEAAGTVSAPLGSLVLGASMLLIPLITFQNLWPNWGSTLYGEVRGASDYKRNFWGMAAGVIVTAVLALIFFGLIGKTLGWDFYNKANGAFWNYTWGYTDVAPPLPFWPYPVLFAAMMTKAPFLQFLVVLLMSLWWFGWSGTIFLSSTRVIFAAAFDRMLPEWVSNIEPRTRTPINALLLMVIPGMIVATLYAFNIFDLQTLALDSTLVIAVTFFGSTIAAIILPWKMKDVFDGSPIAKFKVNSGWSWLTLLGYGAVSIFLIYKSIQYGIAGSAAIAGTVSMLIYILVWILNVANAAVLLYLLYYVWKNLAADKQLPLITFAGLVFLPFLDWLLVEWFWDPSYLYGIGWTNTSSIVFMLINYGLAAAIFYGFTAYRKRQGIDVEKVYQEIPVE</sequence>
<feature type="transmembrane region" description="Helical" evidence="6">
    <location>
        <begin position="399"/>
        <end position="419"/>
    </location>
</feature>
<keyword evidence="5 6" id="KW-0472">Membrane</keyword>
<evidence type="ECO:0000256" key="2">
    <source>
        <dbReference type="ARBA" id="ARBA00022475"/>
    </source>
</evidence>
<feature type="transmembrane region" description="Helical" evidence="6">
    <location>
        <begin position="234"/>
        <end position="255"/>
    </location>
</feature>
<feature type="transmembrane region" description="Helical" evidence="6">
    <location>
        <begin position="20"/>
        <end position="45"/>
    </location>
</feature>
<feature type="transmembrane region" description="Helical" evidence="6">
    <location>
        <begin position="425"/>
        <end position="446"/>
    </location>
</feature>
<feature type="transmembrane region" description="Helical" evidence="6">
    <location>
        <begin position="467"/>
        <end position="485"/>
    </location>
</feature>
<evidence type="ECO:0000256" key="5">
    <source>
        <dbReference type="ARBA" id="ARBA00023136"/>
    </source>
</evidence>